<keyword evidence="1" id="KW-0812">Transmembrane</keyword>
<keyword evidence="1" id="KW-1133">Transmembrane helix</keyword>
<organism evidence="2 3">
    <name type="scientific">Clostridium lapidicellarium</name>
    <dbReference type="NCBI Taxonomy" id="3240931"/>
    <lineage>
        <taxon>Bacteria</taxon>
        <taxon>Bacillati</taxon>
        <taxon>Bacillota</taxon>
        <taxon>Clostridia</taxon>
        <taxon>Eubacteriales</taxon>
        <taxon>Clostridiaceae</taxon>
        <taxon>Clostridium</taxon>
    </lineage>
</organism>
<dbReference type="Pfam" id="PF14209">
    <property type="entry name" value="DUF4321"/>
    <property type="match status" value="1"/>
</dbReference>
<dbReference type="Proteomes" id="UP001565220">
    <property type="component" value="Unassembled WGS sequence"/>
</dbReference>
<sequence length="86" mass="9530">MKGSGKKRGLLWIFIFLGAVLGSILGNIIGSSLSFLNFFRDSYAVGMSKPLVLNLKVIVLTFGVNFKINIMSIVGIIMAIILYRRY</sequence>
<name>A0ABV4DUW5_9CLOT</name>
<reference evidence="2 3" key="1">
    <citation type="submission" date="2024-08" db="EMBL/GenBank/DDBJ databases">
        <title>Clostridium lapicellarii sp. nov., and Clostridium renhuaiense sp. nov., two species isolated from the mud in a fermentation cellar used for producing sauce-flavour Chinese liquors.</title>
        <authorList>
            <person name="Yang F."/>
            <person name="Wang H."/>
            <person name="Chen L.Q."/>
            <person name="Zhou N."/>
            <person name="Lu J.J."/>
            <person name="Pu X.X."/>
            <person name="Wan B."/>
            <person name="Wang L."/>
            <person name="Liu S.J."/>
        </authorList>
    </citation>
    <scope>NUCLEOTIDE SEQUENCE [LARGE SCALE GENOMIC DNA]</scope>
    <source>
        <strain evidence="2 3">MT-113</strain>
    </source>
</reference>
<feature type="transmembrane region" description="Helical" evidence="1">
    <location>
        <begin position="12"/>
        <end position="38"/>
    </location>
</feature>
<dbReference type="InterPro" id="IPR025470">
    <property type="entry name" value="DUF4321"/>
</dbReference>
<keyword evidence="1" id="KW-0472">Membrane</keyword>
<accession>A0ABV4DUW5</accession>
<gene>
    <name evidence="2" type="ORF">AB8S09_05120</name>
</gene>
<comment type="caution">
    <text evidence="2">The sequence shown here is derived from an EMBL/GenBank/DDBJ whole genome shotgun (WGS) entry which is preliminary data.</text>
</comment>
<dbReference type="RefSeq" id="WP_294183583.1">
    <property type="nucleotide sequence ID" value="NZ_JBGFFE010000004.1"/>
</dbReference>
<keyword evidence="3" id="KW-1185">Reference proteome</keyword>
<dbReference type="EMBL" id="JBGFFE010000004">
    <property type="protein sequence ID" value="MEY8763030.1"/>
    <property type="molecule type" value="Genomic_DNA"/>
</dbReference>
<proteinExistence type="predicted"/>
<evidence type="ECO:0000256" key="1">
    <source>
        <dbReference type="SAM" id="Phobius"/>
    </source>
</evidence>
<evidence type="ECO:0000313" key="3">
    <source>
        <dbReference type="Proteomes" id="UP001565220"/>
    </source>
</evidence>
<protein>
    <submittedName>
        <fullName evidence="2">DUF4321 domain-containing protein</fullName>
    </submittedName>
</protein>
<feature type="transmembrane region" description="Helical" evidence="1">
    <location>
        <begin position="58"/>
        <end position="83"/>
    </location>
</feature>
<evidence type="ECO:0000313" key="2">
    <source>
        <dbReference type="EMBL" id="MEY8763030.1"/>
    </source>
</evidence>